<proteinExistence type="predicted"/>
<evidence type="ECO:0000313" key="2">
    <source>
        <dbReference type="EMBL" id="CAK7902287.1"/>
    </source>
</evidence>
<evidence type="ECO:0000313" key="3">
    <source>
        <dbReference type="Proteomes" id="UP001162060"/>
    </source>
</evidence>
<keyword evidence="1" id="KW-0812">Transmembrane</keyword>
<organism evidence="2 3">
    <name type="scientific">Peronospora matthiolae</name>
    <dbReference type="NCBI Taxonomy" id="2874970"/>
    <lineage>
        <taxon>Eukaryota</taxon>
        <taxon>Sar</taxon>
        <taxon>Stramenopiles</taxon>
        <taxon>Oomycota</taxon>
        <taxon>Peronosporomycetes</taxon>
        <taxon>Peronosporales</taxon>
        <taxon>Peronosporaceae</taxon>
        <taxon>Peronospora</taxon>
    </lineage>
</organism>
<reference evidence="2" key="1">
    <citation type="submission" date="2024-01" db="EMBL/GenBank/DDBJ databases">
        <authorList>
            <person name="Webb A."/>
        </authorList>
    </citation>
    <scope>NUCLEOTIDE SEQUENCE</scope>
    <source>
        <strain evidence="2">Pm1</strain>
    </source>
</reference>
<dbReference type="Proteomes" id="UP001162060">
    <property type="component" value="Unassembled WGS sequence"/>
</dbReference>
<feature type="transmembrane region" description="Helical" evidence="1">
    <location>
        <begin position="7"/>
        <end position="26"/>
    </location>
</feature>
<comment type="caution">
    <text evidence="2">The sequence shown here is derived from an EMBL/GenBank/DDBJ whole genome shotgun (WGS) entry which is preliminary data.</text>
</comment>
<dbReference type="EMBL" id="CAKLBY020000024">
    <property type="protein sequence ID" value="CAK7902287.1"/>
    <property type="molecule type" value="Genomic_DNA"/>
</dbReference>
<dbReference type="AlphaFoldDB" id="A0AAV1T4A1"/>
<gene>
    <name evidence="2" type="ORF">PM001_LOCUS2479</name>
</gene>
<keyword evidence="1" id="KW-0472">Membrane</keyword>
<sequence length="99" mass="11316">MLLDMDAAAFLVEVLFAFTIWLPWVGEVLLLETRIVLSISHNRPDKGHASNSLLTARYESKKIFDRINVNQFSSPWKLTDVVEQDFFRVSTTVIACIES</sequence>
<accession>A0AAV1T4A1</accession>
<name>A0AAV1T4A1_9STRA</name>
<keyword evidence="1" id="KW-1133">Transmembrane helix</keyword>
<protein>
    <submittedName>
        <fullName evidence="2">Uncharacterized protein</fullName>
    </submittedName>
</protein>
<evidence type="ECO:0000256" key="1">
    <source>
        <dbReference type="SAM" id="Phobius"/>
    </source>
</evidence>